<dbReference type="SUPFAM" id="SSF53335">
    <property type="entry name" value="S-adenosyl-L-methionine-dependent methyltransferases"/>
    <property type="match status" value="1"/>
</dbReference>
<dbReference type="InterPro" id="IPR020596">
    <property type="entry name" value="rRNA_Ade_Mease_Trfase_CS"/>
</dbReference>
<keyword evidence="5" id="KW-0949">S-adenosyl-L-methionine</keyword>
<evidence type="ECO:0000313" key="10">
    <source>
        <dbReference type="EMBL" id="CAB4744168.1"/>
    </source>
</evidence>
<dbReference type="EMBL" id="CAFAAT010000048">
    <property type="protein sequence ID" value="CAB4805040.1"/>
    <property type="molecule type" value="Genomic_DNA"/>
</dbReference>
<dbReference type="HAMAP" id="MF_00607">
    <property type="entry name" value="16SrRNA_methyltr_A"/>
    <property type="match status" value="1"/>
</dbReference>
<dbReference type="PANTHER" id="PTHR11727:SF7">
    <property type="entry name" value="DIMETHYLADENOSINE TRANSFERASE-RELATED"/>
    <property type="match status" value="1"/>
</dbReference>
<keyword evidence="4" id="KW-0808">Transferase</keyword>
<dbReference type="InterPro" id="IPR029063">
    <property type="entry name" value="SAM-dependent_MTases_sf"/>
</dbReference>
<protein>
    <submittedName>
        <fullName evidence="11">Unannotated protein</fullName>
    </submittedName>
</protein>
<evidence type="ECO:0000259" key="7">
    <source>
        <dbReference type="SMART" id="SM00650"/>
    </source>
</evidence>
<dbReference type="InterPro" id="IPR001737">
    <property type="entry name" value="KsgA/Erm"/>
</dbReference>
<evidence type="ECO:0000256" key="6">
    <source>
        <dbReference type="ARBA" id="ARBA00022884"/>
    </source>
</evidence>
<gene>
    <name evidence="8" type="ORF">UFOPK1791_00562</name>
    <name evidence="9" type="ORF">UFOPK2312_00437</name>
    <name evidence="10" type="ORF">UFOPK2802_00740</name>
    <name evidence="11" type="ORF">UFOPK2982_00164</name>
    <name evidence="12" type="ORF">UFOPK3083_00574</name>
    <name evidence="13" type="ORF">UFOPK3948_00149</name>
</gene>
<evidence type="ECO:0000256" key="5">
    <source>
        <dbReference type="ARBA" id="ARBA00022691"/>
    </source>
</evidence>
<dbReference type="NCBIfam" id="TIGR00755">
    <property type="entry name" value="ksgA"/>
    <property type="match status" value="1"/>
</dbReference>
<dbReference type="InterPro" id="IPR011530">
    <property type="entry name" value="rRNA_adenine_dimethylase"/>
</dbReference>
<keyword evidence="2" id="KW-0698">rRNA processing</keyword>
<dbReference type="InterPro" id="IPR023165">
    <property type="entry name" value="rRNA_Ade_diMease-like_C"/>
</dbReference>
<dbReference type="EMBL" id="CAFBOI010000007">
    <property type="protein sequence ID" value="CAB4971521.1"/>
    <property type="molecule type" value="Genomic_DNA"/>
</dbReference>
<evidence type="ECO:0000313" key="13">
    <source>
        <dbReference type="EMBL" id="CAB4971521.1"/>
    </source>
</evidence>
<evidence type="ECO:0000256" key="4">
    <source>
        <dbReference type="ARBA" id="ARBA00022679"/>
    </source>
</evidence>
<feature type="domain" description="Ribosomal RNA adenine methylase transferase N-terminal" evidence="7">
    <location>
        <begin position="38"/>
        <end position="210"/>
    </location>
</feature>
<dbReference type="GO" id="GO:0000179">
    <property type="term" value="F:rRNA (adenine-N6,N6-)-dimethyltransferase activity"/>
    <property type="evidence" value="ECO:0007669"/>
    <property type="project" value="InterPro"/>
</dbReference>
<evidence type="ECO:0000256" key="2">
    <source>
        <dbReference type="ARBA" id="ARBA00022552"/>
    </source>
</evidence>
<evidence type="ECO:0000256" key="3">
    <source>
        <dbReference type="ARBA" id="ARBA00022603"/>
    </source>
</evidence>
<dbReference type="EMBL" id="CAEZUF010000041">
    <property type="protein sequence ID" value="CAB4591001.1"/>
    <property type="molecule type" value="Genomic_DNA"/>
</dbReference>
<dbReference type="GO" id="GO:0005829">
    <property type="term" value="C:cytosol"/>
    <property type="evidence" value="ECO:0007669"/>
    <property type="project" value="TreeGrafter"/>
</dbReference>
<organism evidence="11">
    <name type="scientific">freshwater metagenome</name>
    <dbReference type="NCBI Taxonomy" id="449393"/>
    <lineage>
        <taxon>unclassified sequences</taxon>
        <taxon>metagenomes</taxon>
        <taxon>ecological metagenomes</taxon>
    </lineage>
</organism>
<dbReference type="PROSITE" id="PS01131">
    <property type="entry name" value="RRNA_A_DIMETH"/>
    <property type="match status" value="1"/>
</dbReference>
<reference evidence="11" key="1">
    <citation type="submission" date="2020-05" db="EMBL/GenBank/DDBJ databases">
        <authorList>
            <person name="Chiriac C."/>
            <person name="Salcher M."/>
            <person name="Ghai R."/>
            <person name="Kavagutti S V."/>
        </authorList>
    </citation>
    <scope>NUCLEOTIDE SEQUENCE</scope>
</reference>
<dbReference type="GO" id="GO:0003723">
    <property type="term" value="F:RNA binding"/>
    <property type="evidence" value="ECO:0007669"/>
    <property type="project" value="UniProtKB-KW"/>
</dbReference>
<dbReference type="InterPro" id="IPR020598">
    <property type="entry name" value="rRNA_Ade_methylase_Trfase_N"/>
</dbReference>
<dbReference type="EMBL" id="CAEZYX010000073">
    <property type="protein sequence ID" value="CAB4744168.1"/>
    <property type="molecule type" value="Genomic_DNA"/>
</dbReference>
<dbReference type="EMBL" id="CAEZWY010000030">
    <property type="protein sequence ID" value="CAB4668635.1"/>
    <property type="molecule type" value="Genomic_DNA"/>
</dbReference>
<evidence type="ECO:0000256" key="1">
    <source>
        <dbReference type="ARBA" id="ARBA00022490"/>
    </source>
</evidence>
<dbReference type="AlphaFoldDB" id="A0A6J6WPE8"/>
<keyword evidence="3" id="KW-0489">Methyltransferase</keyword>
<evidence type="ECO:0000313" key="8">
    <source>
        <dbReference type="EMBL" id="CAB4591001.1"/>
    </source>
</evidence>
<evidence type="ECO:0000313" key="11">
    <source>
        <dbReference type="EMBL" id="CAB4784838.1"/>
    </source>
</evidence>
<sequence>MSTEISLLGAAEIREIANKLELRPAKSLGQNFVIDGNSCQKIVRVAGVTAEDLVLEIGPGLGSLSLAIIQAGAKLIAVEIDNRLSAELASTLTTHNCPNESFEIINKDALSVDELKNLPTKLVANLPYNVSVPVLLHILAKFPSINSGVVMVQTEVAERLAAKSGSKIYGIPSAKAAWWADLSLGGTISRSVFWPMPNVDSSLVKFQRHKPLGSESERIHTFTIIDQAFSQRRKMLRSVLADLCGGNSQAETILNSIGIDPTLRGEALNVADFLEISKALTKN</sequence>
<dbReference type="SMART" id="SM00650">
    <property type="entry name" value="rADc"/>
    <property type="match status" value="1"/>
</dbReference>
<dbReference type="PANTHER" id="PTHR11727">
    <property type="entry name" value="DIMETHYLADENOSINE TRANSFERASE"/>
    <property type="match status" value="1"/>
</dbReference>
<accession>A0A6J6WPE8</accession>
<dbReference type="Gene3D" id="1.10.8.100">
    <property type="entry name" value="Ribosomal RNA adenine dimethylase-like, domain 2"/>
    <property type="match status" value="1"/>
</dbReference>
<name>A0A6J6WPE8_9ZZZZ</name>
<dbReference type="PROSITE" id="PS51689">
    <property type="entry name" value="SAM_RNA_A_N6_MT"/>
    <property type="match status" value="1"/>
</dbReference>
<evidence type="ECO:0000313" key="9">
    <source>
        <dbReference type="EMBL" id="CAB4668635.1"/>
    </source>
</evidence>
<dbReference type="FunFam" id="3.40.50.150:FF:000023">
    <property type="entry name" value="Ribosomal RNA small subunit methyltransferase A"/>
    <property type="match status" value="1"/>
</dbReference>
<dbReference type="EMBL" id="CAFAAE010000012">
    <property type="protein sequence ID" value="CAB4784838.1"/>
    <property type="molecule type" value="Genomic_DNA"/>
</dbReference>
<dbReference type="Gene3D" id="3.40.50.150">
    <property type="entry name" value="Vaccinia Virus protein VP39"/>
    <property type="match status" value="1"/>
</dbReference>
<keyword evidence="1" id="KW-0963">Cytoplasm</keyword>
<evidence type="ECO:0000313" key="12">
    <source>
        <dbReference type="EMBL" id="CAB4805040.1"/>
    </source>
</evidence>
<keyword evidence="6" id="KW-0694">RNA-binding</keyword>
<proteinExistence type="inferred from homology"/>
<dbReference type="Pfam" id="PF00398">
    <property type="entry name" value="RrnaAD"/>
    <property type="match status" value="1"/>
</dbReference>